<evidence type="ECO:0000313" key="1">
    <source>
        <dbReference type="EMBL" id="QFX78056.1"/>
    </source>
</evidence>
<accession>A0A6B7PYS4</accession>
<geneLocation type="plasmid" evidence="2 3">
    <name>pIncFIB_Silv108</name>
</geneLocation>
<proteinExistence type="predicted"/>
<reference evidence="1" key="1">
    <citation type="submission" date="2019-08" db="EMBL/GenBank/DDBJ databases">
        <authorList>
            <person name="Xu Y."/>
        </authorList>
    </citation>
    <scope>NUCLEOTIDE SEQUENCE</scope>
    <source>
        <strain evidence="1">170602815</strain>
        <plasmid evidence="1">p602815-NR</plasmid>
    </source>
</reference>
<keyword evidence="1" id="KW-0614">Plasmid</keyword>
<gene>
    <name evidence="2" type="ORF">N2J37_29380</name>
</gene>
<dbReference type="EMBL" id="CP104452">
    <property type="protein sequence ID" value="UXE41354.1"/>
    <property type="molecule type" value="Genomic_DNA"/>
</dbReference>
<name>A0A6B7PYS4_RAOOR</name>
<dbReference type="Proteomes" id="UP001064206">
    <property type="component" value="Plasmid pIncFIB_Silv108"/>
</dbReference>
<dbReference type="RefSeq" id="WP_154235504.1">
    <property type="nucleotide sequence ID" value="NZ_AP019670.1"/>
</dbReference>
<dbReference type="EMBL" id="MN310380">
    <property type="protein sequence ID" value="QFX78056.1"/>
    <property type="molecule type" value="Genomic_DNA"/>
</dbReference>
<reference evidence="2" key="2">
    <citation type="submission" date="2022-09" db="EMBL/GenBank/DDBJ databases">
        <title>Multidrug resistance Raoultella ornithinolytica Strain MQB_Silv_108.</title>
        <authorList>
            <person name="Quintela-Baluja M."/>
        </authorList>
    </citation>
    <scope>NUCLEOTIDE SEQUENCE</scope>
    <source>
        <strain evidence="2">MQB_Silv_108</strain>
        <plasmid evidence="2">pIncFIB_Silv108</plasmid>
    </source>
</reference>
<evidence type="ECO:0000313" key="3">
    <source>
        <dbReference type="Proteomes" id="UP001064206"/>
    </source>
</evidence>
<dbReference type="AlphaFoldDB" id="A0A6B7PYS4"/>
<sequence>MVNTGKIGEKKSLSVPQSANYLDPKIYEELIRTADSVAEAVFRNSYWKLIFNK</sequence>
<organism evidence="1">
    <name type="scientific">Raoultella ornithinolytica</name>
    <name type="common">Klebsiella ornithinolytica</name>
    <dbReference type="NCBI Taxonomy" id="54291"/>
    <lineage>
        <taxon>Bacteria</taxon>
        <taxon>Pseudomonadati</taxon>
        <taxon>Pseudomonadota</taxon>
        <taxon>Gammaproteobacteria</taxon>
        <taxon>Enterobacterales</taxon>
        <taxon>Enterobacteriaceae</taxon>
        <taxon>Klebsiella/Raoultella group</taxon>
        <taxon>Raoultella</taxon>
    </lineage>
</organism>
<protein>
    <submittedName>
        <fullName evidence="1">Uncharacterized protein</fullName>
    </submittedName>
</protein>
<geneLocation type="plasmid" evidence="1">
    <name>p602815-NR</name>
</geneLocation>
<evidence type="ECO:0000313" key="2">
    <source>
        <dbReference type="EMBL" id="UXE41354.1"/>
    </source>
</evidence>